<evidence type="ECO:0000313" key="10">
    <source>
        <dbReference type="WBParaSite" id="NBR_0002072501-mRNA-1"/>
    </source>
</evidence>
<dbReference type="InterPro" id="IPR045573">
    <property type="entry name" value="Fut8_N_cat"/>
</dbReference>
<dbReference type="WBParaSite" id="NBR_0002072501-mRNA-1">
    <property type="protein sequence ID" value="NBR_0002072501-mRNA-1"/>
    <property type="gene ID" value="NBR_0002072501"/>
</dbReference>
<feature type="domain" description="GT23" evidence="7">
    <location>
        <begin position="1"/>
        <end position="114"/>
    </location>
</feature>
<name>A0A0N4YU03_NIPBR</name>
<reference evidence="10" key="1">
    <citation type="submission" date="2017-02" db="UniProtKB">
        <authorList>
            <consortium name="WormBaseParasite"/>
        </authorList>
    </citation>
    <scope>IDENTIFICATION</scope>
</reference>
<reference evidence="8 9" key="2">
    <citation type="submission" date="2018-11" db="EMBL/GenBank/DDBJ databases">
        <authorList>
            <consortium name="Pathogen Informatics"/>
        </authorList>
    </citation>
    <scope>NUCLEOTIDE SEQUENCE [LARGE SCALE GENOMIC DNA]</scope>
</reference>
<dbReference type="AlphaFoldDB" id="A0A0N4YU03"/>
<keyword evidence="1 4" id="KW-0728">SH3 domain</keyword>
<organism evidence="10">
    <name type="scientific">Nippostrongylus brasiliensis</name>
    <name type="common">Rat hookworm</name>
    <dbReference type="NCBI Taxonomy" id="27835"/>
    <lineage>
        <taxon>Eukaryota</taxon>
        <taxon>Metazoa</taxon>
        <taxon>Ecdysozoa</taxon>
        <taxon>Nematoda</taxon>
        <taxon>Chromadorea</taxon>
        <taxon>Rhabditida</taxon>
        <taxon>Rhabditina</taxon>
        <taxon>Rhabditomorpha</taxon>
        <taxon>Strongyloidea</taxon>
        <taxon>Heligmosomidae</taxon>
        <taxon>Nippostrongylus</taxon>
    </lineage>
</organism>
<evidence type="ECO:0000256" key="3">
    <source>
        <dbReference type="ARBA" id="ARBA00022679"/>
    </source>
</evidence>
<comment type="caution">
    <text evidence="5">Lacks conserved residue(s) required for the propagation of feature annotation.</text>
</comment>
<evidence type="ECO:0000259" key="7">
    <source>
        <dbReference type="PROSITE" id="PS51659"/>
    </source>
</evidence>
<dbReference type="EMBL" id="UYSL01025454">
    <property type="protein sequence ID" value="VDL84464.1"/>
    <property type="molecule type" value="Genomic_DNA"/>
</dbReference>
<dbReference type="Pfam" id="PF19745">
    <property type="entry name" value="FUT8_N_cat"/>
    <property type="match status" value="1"/>
</dbReference>
<dbReference type="Gene3D" id="3.40.50.11350">
    <property type="match status" value="1"/>
</dbReference>
<dbReference type="PROSITE" id="PS50002">
    <property type="entry name" value="SH3"/>
    <property type="match status" value="1"/>
</dbReference>
<keyword evidence="3 5" id="KW-0808">Transferase</keyword>
<accession>A0A0N4YU03</accession>
<dbReference type="OMA" id="AYELMQI"/>
<dbReference type="InterPro" id="IPR036028">
    <property type="entry name" value="SH3-like_dom_sf"/>
</dbReference>
<gene>
    <name evidence="8" type="ORF">NBR_LOCUS20726</name>
</gene>
<dbReference type="PANTHER" id="PTHR13132:SF29">
    <property type="entry name" value="ALPHA-(1,6)-FUCOSYLTRANSFERASE"/>
    <property type="match status" value="1"/>
</dbReference>
<evidence type="ECO:0000313" key="8">
    <source>
        <dbReference type="EMBL" id="VDL84464.1"/>
    </source>
</evidence>
<dbReference type="Proteomes" id="UP000271162">
    <property type="component" value="Unassembled WGS sequence"/>
</dbReference>
<evidence type="ECO:0000256" key="5">
    <source>
        <dbReference type="PROSITE-ProRule" id="PRU00992"/>
    </source>
</evidence>
<dbReference type="SUPFAM" id="SSF50044">
    <property type="entry name" value="SH3-domain"/>
    <property type="match status" value="1"/>
</dbReference>
<dbReference type="PANTHER" id="PTHR13132">
    <property type="entry name" value="ALPHA- 1,6 -FUCOSYLTRANSFERASE"/>
    <property type="match status" value="1"/>
</dbReference>
<dbReference type="InterPro" id="IPR027350">
    <property type="entry name" value="GT23_dom"/>
</dbReference>
<dbReference type="PROSITE" id="PS51659">
    <property type="entry name" value="GT23"/>
    <property type="match status" value="1"/>
</dbReference>
<dbReference type="Gene3D" id="2.30.30.40">
    <property type="entry name" value="SH3 Domains"/>
    <property type="match status" value="1"/>
</dbReference>
<dbReference type="InterPro" id="IPR001452">
    <property type="entry name" value="SH3_domain"/>
</dbReference>
<evidence type="ECO:0000259" key="6">
    <source>
        <dbReference type="PROSITE" id="PS50002"/>
    </source>
</evidence>
<keyword evidence="9" id="KW-1185">Reference proteome</keyword>
<feature type="domain" description="SH3" evidence="6">
    <location>
        <begin position="124"/>
        <end position="185"/>
    </location>
</feature>
<keyword evidence="2 5" id="KW-0328">Glycosyltransferase</keyword>
<sequence>MEWSEFYFKESVQEKILGRKLTRRVYVSSDDRTALPEIEMKYPNYKVFGSVLSAESSLPENRYSERSLRGLLADLISLSKCSYIVCTFSSHFCRLAYELMQIRQGDVGEYFHSLDEDYYFGNATNTYAAAAVEDHEPSDEQEINMKIGDQIEVLMNHRNGFATVVNTRSGEEGQIPLFKVEKLWKVVDFPALNSPTT</sequence>
<evidence type="ECO:0000256" key="2">
    <source>
        <dbReference type="ARBA" id="ARBA00022676"/>
    </source>
</evidence>
<proteinExistence type="inferred from homology"/>
<dbReference type="STRING" id="27835.A0A0N4YU03"/>
<evidence type="ECO:0000313" key="9">
    <source>
        <dbReference type="Proteomes" id="UP000271162"/>
    </source>
</evidence>
<protein>
    <submittedName>
        <fullName evidence="10">Alpha-(1,6)-fucosyltransferase (inferred by orthology to a human protein)</fullName>
    </submittedName>
</protein>
<comment type="similarity">
    <text evidence="5">Belongs to the glycosyltransferase 23 family.</text>
</comment>
<dbReference type="GO" id="GO:0046921">
    <property type="term" value="F:alpha-(1-&gt;6)-fucosyltransferase activity"/>
    <property type="evidence" value="ECO:0007669"/>
    <property type="project" value="TreeGrafter"/>
</dbReference>
<evidence type="ECO:0000256" key="1">
    <source>
        <dbReference type="ARBA" id="ARBA00022443"/>
    </source>
</evidence>
<dbReference type="GO" id="GO:0006487">
    <property type="term" value="P:protein N-linked glycosylation"/>
    <property type="evidence" value="ECO:0007669"/>
    <property type="project" value="TreeGrafter"/>
</dbReference>
<evidence type="ECO:0000256" key="4">
    <source>
        <dbReference type="PROSITE-ProRule" id="PRU00192"/>
    </source>
</evidence>